<accession>A0A9P6NIU5</accession>
<keyword evidence="1" id="KW-0472">Membrane</keyword>
<keyword evidence="1" id="KW-1133">Transmembrane helix</keyword>
<keyword evidence="3" id="KW-1185">Reference proteome</keyword>
<evidence type="ECO:0000313" key="3">
    <source>
        <dbReference type="Proteomes" id="UP000886653"/>
    </source>
</evidence>
<evidence type="ECO:0000256" key="1">
    <source>
        <dbReference type="SAM" id="Phobius"/>
    </source>
</evidence>
<dbReference type="AlphaFoldDB" id="A0A9P6NIU5"/>
<proteinExistence type="predicted"/>
<sequence length="111" mass="12887">MTLTFSDFGSYSILDILQPSSSSNSTFTFQSIPPSLHIPFRFAFYQLWQSPALMPHFPTPDFHTNELFYLIIPSVNKTGLQKKKKLIVQRPLLLVCLFLFCFFFSEKKTLL</sequence>
<dbReference type="EMBL" id="MU167244">
    <property type="protein sequence ID" value="KAG0147780.1"/>
    <property type="molecule type" value="Genomic_DNA"/>
</dbReference>
<protein>
    <submittedName>
        <fullName evidence="2">Uncharacterized protein</fullName>
    </submittedName>
</protein>
<comment type="caution">
    <text evidence="2">The sequence shown here is derived from an EMBL/GenBank/DDBJ whole genome shotgun (WGS) entry which is preliminary data.</text>
</comment>
<name>A0A9P6NIU5_9BASI</name>
<feature type="transmembrane region" description="Helical" evidence="1">
    <location>
        <begin position="87"/>
        <end position="105"/>
    </location>
</feature>
<gene>
    <name evidence="2" type="ORF">CROQUDRAFT_451595</name>
</gene>
<dbReference type="Proteomes" id="UP000886653">
    <property type="component" value="Unassembled WGS sequence"/>
</dbReference>
<reference evidence="2" key="1">
    <citation type="submission" date="2013-11" db="EMBL/GenBank/DDBJ databases">
        <title>Genome sequence of the fusiform rust pathogen reveals effectors for host alternation and coevolution with pine.</title>
        <authorList>
            <consortium name="DOE Joint Genome Institute"/>
            <person name="Smith K."/>
            <person name="Pendleton A."/>
            <person name="Kubisiak T."/>
            <person name="Anderson C."/>
            <person name="Salamov A."/>
            <person name="Aerts A."/>
            <person name="Riley R."/>
            <person name="Clum A."/>
            <person name="Lindquist E."/>
            <person name="Ence D."/>
            <person name="Campbell M."/>
            <person name="Kronenberg Z."/>
            <person name="Feau N."/>
            <person name="Dhillon B."/>
            <person name="Hamelin R."/>
            <person name="Burleigh J."/>
            <person name="Smith J."/>
            <person name="Yandell M."/>
            <person name="Nelson C."/>
            <person name="Grigoriev I."/>
            <person name="Davis J."/>
        </authorList>
    </citation>
    <scope>NUCLEOTIDE SEQUENCE</scope>
    <source>
        <strain evidence="2">G11</strain>
    </source>
</reference>
<keyword evidence="1" id="KW-0812">Transmembrane</keyword>
<evidence type="ECO:0000313" key="2">
    <source>
        <dbReference type="EMBL" id="KAG0147780.1"/>
    </source>
</evidence>
<organism evidence="2 3">
    <name type="scientific">Cronartium quercuum f. sp. fusiforme G11</name>
    <dbReference type="NCBI Taxonomy" id="708437"/>
    <lineage>
        <taxon>Eukaryota</taxon>
        <taxon>Fungi</taxon>
        <taxon>Dikarya</taxon>
        <taxon>Basidiomycota</taxon>
        <taxon>Pucciniomycotina</taxon>
        <taxon>Pucciniomycetes</taxon>
        <taxon>Pucciniales</taxon>
        <taxon>Coleosporiaceae</taxon>
        <taxon>Cronartium</taxon>
    </lineage>
</organism>